<evidence type="ECO:0000313" key="7">
    <source>
        <dbReference type="EMBL" id="KAA0048348.1"/>
    </source>
</evidence>
<comment type="subcellular location">
    <subcellularLocation>
        <location evidence="1">Membrane</location>
    </subcellularLocation>
</comment>
<dbReference type="AlphaFoldDB" id="A0A5D3BS89"/>
<evidence type="ECO:0000256" key="1">
    <source>
        <dbReference type="ARBA" id="ARBA00004370"/>
    </source>
</evidence>
<keyword evidence="2" id="KW-0813">Transport</keyword>
<evidence type="ECO:0000313" key="10">
    <source>
        <dbReference type="Proteomes" id="UP000321947"/>
    </source>
</evidence>
<dbReference type="GO" id="GO:0016020">
    <property type="term" value="C:membrane"/>
    <property type="evidence" value="ECO:0007669"/>
    <property type="project" value="UniProtKB-SubCell"/>
</dbReference>
<evidence type="ECO:0000256" key="4">
    <source>
        <dbReference type="ARBA" id="ARBA00023065"/>
    </source>
</evidence>
<dbReference type="Proteomes" id="UP000321393">
    <property type="component" value="Unassembled WGS sequence"/>
</dbReference>
<evidence type="ECO:0000256" key="6">
    <source>
        <dbReference type="ARBA" id="ARBA00023310"/>
    </source>
</evidence>
<evidence type="ECO:0000256" key="3">
    <source>
        <dbReference type="ARBA" id="ARBA00022781"/>
    </source>
</evidence>
<proteinExistence type="predicted"/>
<dbReference type="PANTHER" id="PTHR11910">
    <property type="entry name" value="ATP SYNTHASE DELTA CHAIN"/>
    <property type="match status" value="1"/>
</dbReference>
<keyword evidence="5" id="KW-0472">Membrane</keyword>
<organism evidence="8 10">
    <name type="scientific">Cucumis melo var. makuwa</name>
    <name type="common">Oriental melon</name>
    <dbReference type="NCBI Taxonomy" id="1194695"/>
    <lineage>
        <taxon>Eukaryota</taxon>
        <taxon>Viridiplantae</taxon>
        <taxon>Streptophyta</taxon>
        <taxon>Embryophyta</taxon>
        <taxon>Tracheophyta</taxon>
        <taxon>Spermatophyta</taxon>
        <taxon>Magnoliopsida</taxon>
        <taxon>eudicotyledons</taxon>
        <taxon>Gunneridae</taxon>
        <taxon>Pentapetalae</taxon>
        <taxon>rosids</taxon>
        <taxon>fabids</taxon>
        <taxon>Cucurbitales</taxon>
        <taxon>Cucurbitaceae</taxon>
        <taxon>Benincaseae</taxon>
        <taxon>Cucumis</taxon>
    </lineage>
</organism>
<dbReference type="PRINTS" id="PR00125">
    <property type="entry name" value="ATPASEDELTA"/>
</dbReference>
<comment type="caution">
    <text evidence="8">The sequence shown here is derived from an EMBL/GenBank/DDBJ whole genome shotgun (WGS) entry which is preliminary data.</text>
</comment>
<dbReference type="PROSITE" id="PS00389">
    <property type="entry name" value="ATPASE_DELTA"/>
    <property type="match status" value="1"/>
</dbReference>
<evidence type="ECO:0000313" key="9">
    <source>
        <dbReference type="Proteomes" id="UP000321393"/>
    </source>
</evidence>
<dbReference type="EMBL" id="SSTD01016306">
    <property type="protein sequence ID" value="TYK01116.1"/>
    <property type="molecule type" value="Genomic_DNA"/>
</dbReference>
<gene>
    <name evidence="8" type="ORF">E5676_scaffold612G00130</name>
    <name evidence="7" type="ORF">E6C27_scaffold264G00640</name>
</gene>
<dbReference type="Pfam" id="PF00213">
    <property type="entry name" value="OSCP"/>
    <property type="match status" value="1"/>
</dbReference>
<dbReference type="OrthoDB" id="1262810at2759"/>
<dbReference type="GO" id="GO:0046933">
    <property type="term" value="F:proton-transporting ATP synthase activity, rotational mechanism"/>
    <property type="evidence" value="ECO:0007669"/>
    <property type="project" value="InterPro"/>
</dbReference>
<evidence type="ECO:0000313" key="8">
    <source>
        <dbReference type="EMBL" id="TYK01116.1"/>
    </source>
</evidence>
<keyword evidence="6" id="KW-0066">ATP synthesis</keyword>
<reference evidence="9 10" key="1">
    <citation type="submission" date="2019-08" db="EMBL/GenBank/DDBJ databases">
        <title>Draft genome sequences of two oriental melons (Cucumis melo L. var makuwa).</title>
        <authorList>
            <person name="Kwon S.-Y."/>
        </authorList>
    </citation>
    <scope>NUCLEOTIDE SEQUENCE [LARGE SCALE GENOMIC DNA]</scope>
    <source>
        <strain evidence="10">cv. Chang Bougi</strain>
        <strain evidence="9">cv. SW 3</strain>
        <tissue evidence="8">Leaf</tissue>
    </source>
</reference>
<dbReference type="STRING" id="1194695.A0A5D3BS89"/>
<keyword evidence="4" id="KW-0406">Ion transport</keyword>
<accession>A0A5D3BS89</accession>
<dbReference type="Proteomes" id="UP000321947">
    <property type="component" value="Unassembled WGS sequence"/>
</dbReference>
<dbReference type="EMBL" id="SSTE01012924">
    <property type="protein sequence ID" value="KAA0048348.1"/>
    <property type="molecule type" value="Genomic_DNA"/>
</dbReference>
<sequence length="72" mass="8180">MPIPAQEEKELKETLQDIIGQGKKVKLEQKIDPNILGGLVVEFGEKVFDMSIKTRALQMERFLRQPVTLDGL</sequence>
<evidence type="ECO:0000256" key="5">
    <source>
        <dbReference type="ARBA" id="ARBA00023136"/>
    </source>
</evidence>
<dbReference type="InterPro" id="IPR020781">
    <property type="entry name" value="ATPase_OSCP/d_CS"/>
</dbReference>
<name>A0A5D3BS89_CUCMM</name>
<protein>
    <submittedName>
        <fullName evidence="8">ATP synthase subunit O</fullName>
    </submittedName>
</protein>
<dbReference type="InterPro" id="IPR000711">
    <property type="entry name" value="ATPase_OSCP/dsu"/>
</dbReference>
<keyword evidence="3" id="KW-0375">Hydrogen ion transport</keyword>
<evidence type="ECO:0000256" key="2">
    <source>
        <dbReference type="ARBA" id="ARBA00022448"/>
    </source>
</evidence>